<organism evidence="1 2">
    <name type="scientific">Herbaspirillum rhizosphaerae</name>
    <dbReference type="NCBI Taxonomy" id="346179"/>
    <lineage>
        <taxon>Bacteria</taxon>
        <taxon>Pseudomonadati</taxon>
        <taxon>Pseudomonadota</taxon>
        <taxon>Betaproteobacteria</taxon>
        <taxon>Burkholderiales</taxon>
        <taxon>Oxalobacteraceae</taxon>
        <taxon>Herbaspirillum</taxon>
    </lineage>
</organism>
<dbReference type="EMBL" id="JAQQFR010000013">
    <property type="protein sequence ID" value="MFL9880427.1"/>
    <property type="molecule type" value="Genomic_DNA"/>
</dbReference>
<reference evidence="1 2" key="1">
    <citation type="journal article" date="2024" name="Chem. Sci.">
        <title>Discovery of megapolipeptins by genome mining of a Burkholderiales bacteria collection.</title>
        <authorList>
            <person name="Paulo B.S."/>
            <person name="Recchia M.J.J."/>
            <person name="Lee S."/>
            <person name="Fergusson C.H."/>
            <person name="Romanowski S.B."/>
            <person name="Hernandez A."/>
            <person name="Krull N."/>
            <person name="Liu D.Y."/>
            <person name="Cavanagh H."/>
            <person name="Bos A."/>
            <person name="Gray C.A."/>
            <person name="Murphy B.T."/>
            <person name="Linington R.G."/>
            <person name="Eustaquio A.S."/>
        </authorList>
    </citation>
    <scope>NUCLEOTIDE SEQUENCE [LARGE SCALE GENOMIC DNA]</scope>
    <source>
        <strain evidence="1 2">RL21-008-BIB-B</strain>
    </source>
</reference>
<protein>
    <submittedName>
        <fullName evidence="1">Calcium-binding protein</fullName>
    </submittedName>
</protein>
<evidence type="ECO:0000313" key="1">
    <source>
        <dbReference type="EMBL" id="MFL9880427.1"/>
    </source>
</evidence>
<sequence length="1164" mass="114723">DRLSNIQDLTGSASDDTFVASTASNNFDGGSSTATSHNRVSYASSNVGVTVDLNYTDGTGTSGGYATGDTFINIQDLTGSASDDTFVANNVSNYFDGGISTVSSHNRVSYATSNVGVIVDLSNTTGAGTSGGYAAGDRFVNIQDLTGSSSDDTFVASAAANYLDGGTSTATSHNRVSYASSTAGVAVDLNYTDGTGTSGGYATGDHLSNIQDLTGSSSDDTFVASAANNNFDGGTSTATSHNRVSYAASDAGVTVDLNSTTGVGTSGGYAAGDTFVNIQDLTGSASDDIFVASLASNNFDGGVSTATSHNRVSYAASNAGVTVDLNSTTGLGTSSGYAAGDTFVNIQDLTGSSSDDTFVASAAANYLDGGTSTATSHNRVSYAASNAGVTVDLNFTDGTGTSGGYAAGDRLSNIQDITGSASDDTFVASLASNYFDGGTSVTGSHNRVSYASSNAAVTVDLNYTDGTGTSGGYAAGDRFVNIQDITGSAGNDTFVANGVANNFDGGIGSDTVSYSASTVSVTVNLSSGAAGVGGFAQGDTYTSIENVIGGSAGDILTGAATGVTVLTGGGGGDTLTGFTANRANTYASYATSPVSSGTLGVTIDLNFTDGTGTSGADANGDKLSFIDNLIGSAFDDTFVANNQANSLDGGAGSDTVSYARSTSGVTVNLSNGSAGSGGYAQGDTYANIENIIGSTSADVLTGAGANKTVLTGLGGGDTLAGTAANHANTYASYAGSAVGVTVDLNYADGTGTSGGDAAGDKLSLIDNLIGSSFNDTFVANNIANIFDGGAGGSDTVSYLPSTAGVTVDLSNTTGAGTSGGYATGDKFIGIANIIGSNLDDTFFASSAANAFNGSGHGANGDTVSYARSNVGVLVDLFNHVGGDAVNGVTSFANGDTYTNIQNAIGGGGNDTFVADGSLNRFDGGAGIDTVSYQYSTTTAITANLATHVGTGGDAAGDTYANIENLTGSANVNSTLIGDTNANTLTALGTTNTNSLSGGGASSGTDIYNVQMGGTNSVTTGSGANTINVSAGSHSALGAQSDMVNQSTGTSNISTISGGAGTTTLHFEDLGSSITLANFSNKVTGITTLDMTSGSGTNIVITATDVINMGIASGATSHILTVKMSNTESLQIAANGSDHYVYFPGTTDYAFYNASNQEIARIHLA</sequence>
<gene>
    <name evidence="1" type="ORF">PQR63_18660</name>
</gene>
<proteinExistence type="predicted"/>
<dbReference type="RefSeq" id="WP_408169466.1">
    <property type="nucleotide sequence ID" value="NZ_JAQQFR010000013.1"/>
</dbReference>
<evidence type="ECO:0000313" key="2">
    <source>
        <dbReference type="Proteomes" id="UP001629214"/>
    </source>
</evidence>
<accession>A0ABW8ZBX4</accession>
<dbReference type="SUPFAM" id="SSF51120">
    <property type="entry name" value="beta-Roll"/>
    <property type="match status" value="2"/>
</dbReference>
<name>A0ABW8ZBX4_9BURK</name>
<dbReference type="Proteomes" id="UP001629214">
    <property type="component" value="Unassembled WGS sequence"/>
</dbReference>
<dbReference type="Gene3D" id="2.150.10.10">
    <property type="entry name" value="Serralysin-like metalloprotease, C-terminal"/>
    <property type="match status" value="3"/>
</dbReference>
<keyword evidence="2" id="KW-1185">Reference proteome</keyword>
<dbReference type="InterPro" id="IPR011049">
    <property type="entry name" value="Serralysin-like_metalloprot_C"/>
</dbReference>
<dbReference type="PRINTS" id="PR00313">
    <property type="entry name" value="CABNDNGRPT"/>
</dbReference>
<comment type="caution">
    <text evidence="1">The sequence shown here is derived from an EMBL/GenBank/DDBJ whole genome shotgun (WGS) entry which is preliminary data.</text>
</comment>
<feature type="non-terminal residue" evidence="1">
    <location>
        <position position="1"/>
    </location>
</feature>